<evidence type="ECO:0000256" key="1">
    <source>
        <dbReference type="SAM" id="Phobius"/>
    </source>
</evidence>
<gene>
    <name evidence="2" type="ORF">LCGC14_1583020</name>
</gene>
<dbReference type="AlphaFoldDB" id="A0A0F9KWZ2"/>
<feature type="transmembrane region" description="Helical" evidence="1">
    <location>
        <begin position="33"/>
        <end position="66"/>
    </location>
</feature>
<keyword evidence="1" id="KW-1133">Transmembrane helix</keyword>
<evidence type="ECO:0000313" key="2">
    <source>
        <dbReference type="EMBL" id="KKM26618.1"/>
    </source>
</evidence>
<protein>
    <submittedName>
        <fullName evidence="2">Uncharacterized protein</fullName>
    </submittedName>
</protein>
<keyword evidence="1" id="KW-0812">Transmembrane</keyword>
<organism evidence="2">
    <name type="scientific">marine sediment metagenome</name>
    <dbReference type="NCBI Taxonomy" id="412755"/>
    <lineage>
        <taxon>unclassified sequences</taxon>
        <taxon>metagenomes</taxon>
        <taxon>ecological metagenomes</taxon>
    </lineage>
</organism>
<accession>A0A0F9KWZ2</accession>
<keyword evidence="1" id="KW-0472">Membrane</keyword>
<sequence length="69" mass="7282">MTLLKGGKSIEKPMAVKRNASALTVADGWNFGIGFWLALILAIPVILFILAVIAWVVIMIFGGLAGGLL</sequence>
<reference evidence="2" key="1">
    <citation type="journal article" date="2015" name="Nature">
        <title>Complex archaea that bridge the gap between prokaryotes and eukaryotes.</title>
        <authorList>
            <person name="Spang A."/>
            <person name="Saw J.H."/>
            <person name="Jorgensen S.L."/>
            <person name="Zaremba-Niedzwiedzka K."/>
            <person name="Martijn J."/>
            <person name="Lind A.E."/>
            <person name="van Eijk R."/>
            <person name="Schleper C."/>
            <person name="Guy L."/>
            <person name="Ettema T.J."/>
        </authorList>
    </citation>
    <scope>NUCLEOTIDE SEQUENCE</scope>
</reference>
<comment type="caution">
    <text evidence="2">The sequence shown here is derived from an EMBL/GenBank/DDBJ whole genome shotgun (WGS) entry which is preliminary data.</text>
</comment>
<proteinExistence type="predicted"/>
<dbReference type="EMBL" id="LAZR01012478">
    <property type="protein sequence ID" value="KKM26618.1"/>
    <property type="molecule type" value="Genomic_DNA"/>
</dbReference>
<name>A0A0F9KWZ2_9ZZZZ</name>